<feature type="transmembrane region" description="Helical" evidence="1">
    <location>
        <begin position="418"/>
        <end position="437"/>
    </location>
</feature>
<keyword evidence="1" id="KW-0472">Membrane</keyword>
<proteinExistence type="predicted"/>
<reference evidence="2 3" key="1">
    <citation type="submission" date="2019-01" db="EMBL/GenBank/DDBJ databases">
        <title>Weissella sp. nov., a novel lactic acid bacterium isolated from animal feces.</title>
        <authorList>
            <person name="Wang L.-T."/>
        </authorList>
    </citation>
    <scope>NUCLEOTIDE SEQUENCE [LARGE SCALE GENOMIC DNA]</scope>
    <source>
        <strain evidence="2 3">8H-2</strain>
    </source>
</reference>
<feature type="transmembrane region" description="Helical" evidence="1">
    <location>
        <begin position="160"/>
        <end position="180"/>
    </location>
</feature>
<feature type="transmembrane region" description="Helical" evidence="1">
    <location>
        <begin position="282"/>
        <end position="303"/>
    </location>
</feature>
<gene>
    <name evidence="2" type="ORF">ESZ50_02925</name>
</gene>
<dbReference type="OrthoDB" id="2240371at2"/>
<evidence type="ECO:0000313" key="2">
    <source>
        <dbReference type="EMBL" id="TYC50029.1"/>
    </source>
</evidence>
<protein>
    <recommendedName>
        <fullName evidence="4">Glycosyltransferase RgtA/B/C/D-like domain-containing protein</fullName>
    </recommendedName>
</protein>
<dbReference type="AlphaFoldDB" id="A0A6C2C8W7"/>
<keyword evidence="1" id="KW-0812">Transmembrane</keyword>
<dbReference type="Proteomes" id="UP000371977">
    <property type="component" value="Unassembled WGS sequence"/>
</dbReference>
<accession>A0A6C2C8W7</accession>
<feature type="transmembrane region" description="Helical" evidence="1">
    <location>
        <begin position="261"/>
        <end position="277"/>
    </location>
</feature>
<feature type="transmembrane region" description="Helical" evidence="1">
    <location>
        <begin position="12"/>
        <end position="33"/>
    </location>
</feature>
<comment type="caution">
    <text evidence="2">The sequence shown here is derived from an EMBL/GenBank/DDBJ whole genome shotgun (WGS) entry which is preliminary data.</text>
</comment>
<feature type="transmembrane region" description="Helical" evidence="1">
    <location>
        <begin position="449"/>
        <end position="469"/>
    </location>
</feature>
<name>A0A6C2C8W7_9LACO</name>
<feature type="transmembrane region" description="Helical" evidence="1">
    <location>
        <begin position="82"/>
        <end position="103"/>
    </location>
</feature>
<keyword evidence="3" id="KW-1185">Reference proteome</keyword>
<feature type="transmembrane region" description="Helical" evidence="1">
    <location>
        <begin position="475"/>
        <end position="493"/>
    </location>
</feature>
<feature type="transmembrane region" description="Helical" evidence="1">
    <location>
        <begin position="53"/>
        <end position="70"/>
    </location>
</feature>
<keyword evidence="1" id="KW-1133">Transmembrane helix</keyword>
<dbReference type="EMBL" id="SDGZ01000010">
    <property type="protein sequence ID" value="TYC50029.1"/>
    <property type="molecule type" value="Genomic_DNA"/>
</dbReference>
<feature type="transmembrane region" description="Helical" evidence="1">
    <location>
        <begin position="192"/>
        <end position="210"/>
    </location>
</feature>
<evidence type="ECO:0000313" key="3">
    <source>
        <dbReference type="Proteomes" id="UP000371977"/>
    </source>
</evidence>
<dbReference type="RefSeq" id="WP_148622111.1">
    <property type="nucleotide sequence ID" value="NZ_SDGZ01000010.1"/>
</dbReference>
<evidence type="ECO:0000256" key="1">
    <source>
        <dbReference type="SAM" id="Phobius"/>
    </source>
</evidence>
<sequence length="500" mass="56844">MMNGMLEREKTIWSQVLTWIVLIGLTIVTLSIVTVGNWFQENISINKLVLHPGIYVLILSLLVFGIFTLLKKTQLIATKSLSIILLIAIVAVVIWTVVFLRIAPVFDGAVVSDQAYQLFNSPQWEDYFYQFPNNINIVTITYLLAKPWMSLHLIHNLQDFQLLSNAISNVLLILTIFMLADLVKKVRGRQALNVFLVLTLLMSPMLAVFFSELYTQQIAIVAMTASFFVLNRLVQGEHKYLNGLLFLFFSAMTILARPNMFLPYLIIAGLALFVYRLKVLKLILWCLMMFVMIGALKGAMNIYTQHIGYRSNPALTKQYELPVSAWFLTAYNYQGDGRNSAQTNAIIFHEPTKASKDAYIKDYLIKTVKQEGMGNTLNLYRKKTAVLYGWTSEYSMGYFSGRIGQAKLSWYNNYVRSIAWLADSALFVILCANLAYAVKLIRGKITVNIPWLLLNLTAIALTAFYVLLWEVQESYAIPAIILLLAASAFTPFFQKRVTEN</sequence>
<organism evidence="2 3">
    <name type="scientific">Weissella muntiaci</name>
    <dbReference type="NCBI Taxonomy" id="2508881"/>
    <lineage>
        <taxon>Bacteria</taxon>
        <taxon>Bacillati</taxon>
        <taxon>Bacillota</taxon>
        <taxon>Bacilli</taxon>
        <taxon>Lactobacillales</taxon>
        <taxon>Lactobacillaceae</taxon>
        <taxon>Weissella</taxon>
    </lineage>
</organism>
<evidence type="ECO:0008006" key="4">
    <source>
        <dbReference type="Google" id="ProtNLM"/>
    </source>
</evidence>